<accession>A0A2U8W142</accession>
<proteinExistence type="predicted"/>
<evidence type="ECO:0000313" key="3">
    <source>
        <dbReference type="Proteomes" id="UP000246058"/>
    </source>
</evidence>
<dbReference type="RefSeq" id="WP_109954121.1">
    <property type="nucleotide sequence ID" value="NZ_CP029551.1"/>
</dbReference>
<keyword evidence="3" id="KW-1185">Reference proteome</keyword>
<feature type="region of interest" description="Disordered" evidence="1">
    <location>
        <begin position="1"/>
        <end position="24"/>
    </location>
</feature>
<organism evidence="2 3">
    <name type="scientific">Methylobacterium radiodurans</name>
    <dbReference type="NCBI Taxonomy" id="2202828"/>
    <lineage>
        <taxon>Bacteria</taxon>
        <taxon>Pseudomonadati</taxon>
        <taxon>Pseudomonadota</taxon>
        <taxon>Alphaproteobacteria</taxon>
        <taxon>Hyphomicrobiales</taxon>
        <taxon>Methylobacteriaceae</taxon>
        <taxon>Methylobacterium</taxon>
    </lineage>
</organism>
<reference evidence="2 3" key="1">
    <citation type="submission" date="2018-05" db="EMBL/GenBank/DDBJ databases">
        <title>Complete Genome Sequence of Methylobacterium sp. 17Sr1-43.</title>
        <authorList>
            <person name="Srinivasan S."/>
        </authorList>
    </citation>
    <scope>NUCLEOTIDE SEQUENCE [LARGE SCALE GENOMIC DNA]</scope>
    <source>
        <strain evidence="2 3">17Sr1-43</strain>
    </source>
</reference>
<evidence type="ECO:0000256" key="1">
    <source>
        <dbReference type="SAM" id="MobiDB-lite"/>
    </source>
</evidence>
<evidence type="ECO:0000313" key="2">
    <source>
        <dbReference type="EMBL" id="AWN38966.1"/>
    </source>
</evidence>
<name>A0A2U8W142_9HYPH</name>
<dbReference type="OrthoDB" id="3734119at2"/>
<dbReference type="Pfam" id="PF11455">
    <property type="entry name" value="MazE-like"/>
    <property type="match status" value="1"/>
</dbReference>
<sequence>MALTKPDDPRRTDPDQPGSEPRGMKLLRVWVPDPAAPGFQVEAKRQAALMRGAAEEEEAMRFIAATVEWPDARGAAI</sequence>
<protein>
    <recommendedName>
        <fullName evidence="4">DUF3018 family protein</fullName>
    </recommendedName>
</protein>
<feature type="compositionally biased region" description="Basic and acidic residues" evidence="1">
    <location>
        <begin position="1"/>
        <end position="14"/>
    </location>
</feature>
<dbReference type="Proteomes" id="UP000246058">
    <property type="component" value="Chromosome"/>
</dbReference>
<dbReference type="InterPro" id="IPR021558">
    <property type="entry name" value="MazE-like"/>
</dbReference>
<gene>
    <name evidence="2" type="ORF">DK427_11625</name>
</gene>
<dbReference type="EMBL" id="CP029551">
    <property type="protein sequence ID" value="AWN38966.1"/>
    <property type="molecule type" value="Genomic_DNA"/>
</dbReference>
<dbReference type="AlphaFoldDB" id="A0A2U8W142"/>
<dbReference type="KEGG" id="meti:DK427_11625"/>
<evidence type="ECO:0008006" key="4">
    <source>
        <dbReference type="Google" id="ProtNLM"/>
    </source>
</evidence>